<dbReference type="AlphaFoldDB" id="A0A7G2BYY7"/>
<accession>A0A7G2BYY7</accession>
<organism evidence="6 7">
    <name type="scientific">Angomonas deanei</name>
    <dbReference type="NCBI Taxonomy" id="59799"/>
    <lineage>
        <taxon>Eukaryota</taxon>
        <taxon>Discoba</taxon>
        <taxon>Euglenozoa</taxon>
        <taxon>Kinetoplastea</taxon>
        <taxon>Metakinetoplastina</taxon>
        <taxon>Trypanosomatida</taxon>
        <taxon>Trypanosomatidae</taxon>
        <taxon>Strigomonadinae</taxon>
        <taxon>Angomonas</taxon>
    </lineage>
</organism>
<keyword evidence="3" id="KW-0949">S-adenosyl-L-methionine</keyword>
<dbReference type="VEuPathDB" id="TriTrypDB:ADEAN_000018100"/>
<dbReference type="InterPro" id="IPR050082">
    <property type="entry name" value="RNA_methyltr_RlmE"/>
</dbReference>
<evidence type="ECO:0000256" key="3">
    <source>
        <dbReference type="ARBA" id="ARBA00022691"/>
    </source>
</evidence>
<feature type="compositionally biased region" description="Polar residues" evidence="4">
    <location>
        <begin position="188"/>
        <end position="201"/>
    </location>
</feature>
<dbReference type="SUPFAM" id="SSF53335">
    <property type="entry name" value="S-adenosyl-L-methionine-dependent methyltransferases"/>
    <property type="match status" value="1"/>
</dbReference>
<proteinExistence type="predicted"/>
<evidence type="ECO:0000313" key="6">
    <source>
        <dbReference type="EMBL" id="CAD2212769.1"/>
    </source>
</evidence>
<evidence type="ECO:0000256" key="4">
    <source>
        <dbReference type="SAM" id="MobiDB-lite"/>
    </source>
</evidence>
<dbReference type="GO" id="GO:0005737">
    <property type="term" value="C:cytoplasm"/>
    <property type="evidence" value="ECO:0007669"/>
    <property type="project" value="TreeGrafter"/>
</dbReference>
<dbReference type="EMBL" id="LR877145">
    <property type="protein sequence ID" value="CAD2212769.1"/>
    <property type="molecule type" value="Genomic_DNA"/>
</dbReference>
<dbReference type="GO" id="GO:0030488">
    <property type="term" value="P:tRNA methylation"/>
    <property type="evidence" value="ECO:0007669"/>
    <property type="project" value="TreeGrafter"/>
</dbReference>
<protein>
    <submittedName>
        <fullName evidence="6">FtsJ-like methyltransferase, putative</fullName>
    </submittedName>
</protein>
<evidence type="ECO:0000256" key="1">
    <source>
        <dbReference type="ARBA" id="ARBA00022603"/>
    </source>
</evidence>
<dbReference type="InterPro" id="IPR002877">
    <property type="entry name" value="RNA_MeTrfase_FtsJ_dom"/>
</dbReference>
<dbReference type="GO" id="GO:0002181">
    <property type="term" value="P:cytoplasmic translation"/>
    <property type="evidence" value="ECO:0007669"/>
    <property type="project" value="TreeGrafter"/>
</dbReference>
<evidence type="ECO:0000259" key="5">
    <source>
        <dbReference type="Pfam" id="PF01728"/>
    </source>
</evidence>
<dbReference type="Gene3D" id="3.40.50.150">
    <property type="entry name" value="Vaccinia Virus protein VP39"/>
    <property type="match status" value="1"/>
</dbReference>
<reference evidence="6 7" key="1">
    <citation type="submission" date="2020-08" db="EMBL/GenBank/DDBJ databases">
        <authorList>
            <person name="Newling K."/>
            <person name="Davey J."/>
            <person name="Forrester S."/>
        </authorList>
    </citation>
    <scope>NUCLEOTIDE SEQUENCE [LARGE SCALE GENOMIC DNA]</scope>
    <source>
        <strain evidence="7">Crithidia deanei Carvalho (ATCC PRA-265)</strain>
    </source>
</reference>
<feature type="region of interest" description="Disordered" evidence="4">
    <location>
        <begin position="178"/>
        <end position="208"/>
    </location>
</feature>
<keyword evidence="7" id="KW-1185">Reference proteome</keyword>
<evidence type="ECO:0000313" key="7">
    <source>
        <dbReference type="Proteomes" id="UP000515908"/>
    </source>
</evidence>
<keyword evidence="2 6" id="KW-0808">Transferase</keyword>
<name>A0A7G2BYY7_9TRYP</name>
<dbReference type="Pfam" id="PF01728">
    <property type="entry name" value="FtsJ"/>
    <property type="match status" value="1"/>
</dbReference>
<dbReference type="GO" id="GO:0008175">
    <property type="term" value="F:tRNA methyltransferase activity"/>
    <property type="evidence" value="ECO:0007669"/>
    <property type="project" value="TreeGrafter"/>
</dbReference>
<dbReference type="InterPro" id="IPR029063">
    <property type="entry name" value="SAM-dependent_MTases_sf"/>
</dbReference>
<dbReference type="PANTHER" id="PTHR10920">
    <property type="entry name" value="RIBOSOMAL RNA METHYLTRANSFERASE"/>
    <property type="match status" value="1"/>
</dbReference>
<dbReference type="Proteomes" id="UP000515908">
    <property type="component" value="Chromosome 01"/>
</dbReference>
<dbReference type="PANTHER" id="PTHR10920:SF12">
    <property type="entry name" value="TRNA (CYTIDINE(32)_GUANOSINE(34)-2'-O)-METHYLTRANSFERASE-RELATED"/>
    <property type="match status" value="1"/>
</dbReference>
<gene>
    <name evidence="6" type="ORF">ADEAN_000018100</name>
</gene>
<keyword evidence="1 6" id="KW-0489">Methyltransferase</keyword>
<evidence type="ECO:0000256" key="2">
    <source>
        <dbReference type="ARBA" id="ARBA00022679"/>
    </source>
</evidence>
<feature type="domain" description="Ribosomal RNA methyltransferase FtsJ" evidence="5">
    <location>
        <begin position="2"/>
        <end position="76"/>
    </location>
</feature>
<sequence length="208" mass="22708">MHELDEYLQHQLLLAALLITTCVLEEGGTFVTKMFRGPNTPFLIHKSEVFFDQVRVVKPRSSRNASMEAFLLCQGFRLPCGYIPRLHLSASSDRADPNTAAQLALQGASDYTPEAPAYRSKEEEATALAVEDHTIAPGASIRWVAPFVACGDLSGFDADMNYDRDPASVVLPPVQPPLQAPYLPQKGHATTHSTASSANETPTKKKKV</sequence>